<dbReference type="OrthoDB" id="786778at2759"/>
<accession>A0A9Q0QRK3</accession>
<sequence length="192" mass="20237">MEVLLVRVPARDLAAIMLALFLVLLVLVPAAPTNGCVNELTALSPCLPFVSSPPNNLSSSLPSLCCDVFFSAFNTTGAACYCYLLRQPLLLGFPLNTTRFLSLSSLCSSNNSTTSLEYLCEVSPTLPPLQFTTGSGMSSAPFINLPPESDASSLTSPTLGAGSPIMMSVINSSPLLPPGIVLFLVPIFTSMW</sequence>
<keyword evidence="1" id="KW-0732">Signal</keyword>
<gene>
    <name evidence="3" type="ORF">NE237_015971</name>
</gene>
<dbReference type="AlphaFoldDB" id="A0A9Q0QRK3"/>
<dbReference type="Pfam" id="PF14368">
    <property type="entry name" value="LTP_2"/>
    <property type="match status" value="1"/>
</dbReference>
<dbReference type="Proteomes" id="UP001141806">
    <property type="component" value="Unassembled WGS sequence"/>
</dbReference>
<dbReference type="EMBL" id="JAMYWD010000006">
    <property type="protein sequence ID" value="KAJ4969270.1"/>
    <property type="molecule type" value="Genomic_DNA"/>
</dbReference>
<organism evidence="3 4">
    <name type="scientific">Protea cynaroides</name>
    <dbReference type="NCBI Taxonomy" id="273540"/>
    <lineage>
        <taxon>Eukaryota</taxon>
        <taxon>Viridiplantae</taxon>
        <taxon>Streptophyta</taxon>
        <taxon>Embryophyta</taxon>
        <taxon>Tracheophyta</taxon>
        <taxon>Spermatophyta</taxon>
        <taxon>Magnoliopsida</taxon>
        <taxon>Proteales</taxon>
        <taxon>Proteaceae</taxon>
        <taxon>Protea</taxon>
    </lineage>
</organism>
<comment type="caution">
    <text evidence="3">The sequence shown here is derived from an EMBL/GenBank/DDBJ whole genome shotgun (WGS) entry which is preliminary data.</text>
</comment>
<evidence type="ECO:0000313" key="3">
    <source>
        <dbReference type="EMBL" id="KAJ4969270.1"/>
    </source>
</evidence>
<dbReference type="InterPro" id="IPR036312">
    <property type="entry name" value="Bifun_inhib/LTP/seed_sf"/>
</dbReference>
<feature type="chain" id="PRO_5040284172" description="Bifunctional inhibitor/plant lipid transfer protein/seed storage helical domain-containing protein" evidence="1">
    <location>
        <begin position="36"/>
        <end position="192"/>
    </location>
</feature>
<dbReference type="InterPro" id="IPR016140">
    <property type="entry name" value="Bifunc_inhib/LTP/seed_store"/>
</dbReference>
<evidence type="ECO:0000259" key="2">
    <source>
        <dbReference type="Pfam" id="PF14368"/>
    </source>
</evidence>
<dbReference type="SUPFAM" id="SSF47699">
    <property type="entry name" value="Bifunctional inhibitor/lipid-transfer protein/seed storage 2S albumin"/>
    <property type="match status" value="1"/>
</dbReference>
<dbReference type="InterPro" id="IPR053353">
    <property type="entry name" value="Plant_LTP_GPI-anchored"/>
</dbReference>
<evidence type="ECO:0000256" key="1">
    <source>
        <dbReference type="SAM" id="SignalP"/>
    </source>
</evidence>
<protein>
    <recommendedName>
        <fullName evidence="2">Bifunctional inhibitor/plant lipid transfer protein/seed storage helical domain-containing protein</fullName>
    </recommendedName>
</protein>
<dbReference type="PANTHER" id="PTHR35747">
    <property type="entry name" value="BIFUNCTIONAL INHIBITOR/LIPID-TRANSFER PROTEIN/SEED STORAGE 2S ALBUMIN SUPERFAMILY PROTEIN"/>
    <property type="match status" value="1"/>
</dbReference>
<dbReference type="Gene3D" id="1.10.110.10">
    <property type="entry name" value="Plant lipid-transfer and hydrophobic proteins"/>
    <property type="match status" value="1"/>
</dbReference>
<keyword evidence="4" id="KW-1185">Reference proteome</keyword>
<reference evidence="3" key="1">
    <citation type="journal article" date="2023" name="Plant J.">
        <title>The genome of the king protea, Protea cynaroides.</title>
        <authorList>
            <person name="Chang J."/>
            <person name="Duong T.A."/>
            <person name="Schoeman C."/>
            <person name="Ma X."/>
            <person name="Roodt D."/>
            <person name="Barker N."/>
            <person name="Li Z."/>
            <person name="Van de Peer Y."/>
            <person name="Mizrachi E."/>
        </authorList>
    </citation>
    <scope>NUCLEOTIDE SEQUENCE</scope>
    <source>
        <tissue evidence="3">Young leaves</tissue>
    </source>
</reference>
<dbReference type="PANTHER" id="PTHR35747:SF2">
    <property type="entry name" value="NON-SPECIFIC LIPID TRANSFER PROTEIN GPI-ANCHORED 25"/>
    <property type="match status" value="1"/>
</dbReference>
<proteinExistence type="predicted"/>
<name>A0A9Q0QRK3_9MAGN</name>
<feature type="signal peptide" evidence="1">
    <location>
        <begin position="1"/>
        <end position="35"/>
    </location>
</feature>
<evidence type="ECO:0000313" key="4">
    <source>
        <dbReference type="Proteomes" id="UP001141806"/>
    </source>
</evidence>
<feature type="domain" description="Bifunctional inhibitor/plant lipid transfer protein/seed storage helical" evidence="2">
    <location>
        <begin position="31"/>
        <end position="114"/>
    </location>
</feature>